<dbReference type="InterPro" id="IPR036291">
    <property type="entry name" value="NAD(P)-bd_dom_sf"/>
</dbReference>
<dbReference type="PANTHER" id="PTHR45348:SF2">
    <property type="entry name" value="ZINC-TYPE ALCOHOL DEHYDROGENASE-LIKE PROTEIN C2E1P3.01"/>
    <property type="match status" value="1"/>
</dbReference>
<keyword evidence="2" id="KW-0560">Oxidoreductase</keyword>
<evidence type="ECO:0000256" key="1">
    <source>
        <dbReference type="ARBA" id="ARBA00008072"/>
    </source>
</evidence>
<dbReference type="Pfam" id="PF08240">
    <property type="entry name" value="ADH_N"/>
    <property type="match status" value="1"/>
</dbReference>
<feature type="domain" description="Enoyl reductase (ER)" evidence="4">
    <location>
        <begin position="99"/>
        <end position="452"/>
    </location>
</feature>
<feature type="compositionally biased region" description="Polar residues" evidence="3">
    <location>
        <begin position="33"/>
        <end position="46"/>
    </location>
</feature>
<comment type="similarity">
    <text evidence="1">Belongs to the zinc-containing alcohol dehydrogenase family.</text>
</comment>
<evidence type="ECO:0000256" key="3">
    <source>
        <dbReference type="SAM" id="MobiDB-lite"/>
    </source>
</evidence>
<name>W9YSP9_9EURO</name>
<dbReference type="Gene3D" id="3.90.180.10">
    <property type="entry name" value="Medium-chain alcohol dehydrogenases, catalytic domain"/>
    <property type="match status" value="1"/>
</dbReference>
<evidence type="ECO:0000256" key="2">
    <source>
        <dbReference type="ARBA" id="ARBA00023002"/>
    </source>
</evidence>
<dbReference type="HOGENOM" id="CLU_026673_16_2_1"/>
<dbReference type="Gene3D" id="3.40.50.720">
    <property type="entry name" value="NAD(P)-binding Rossmann-like Domain"/>
    <property type="match status" value="1"/>
</dbReference>
<dbReference type="SUPFAM" id="SSF51735">
    <property type="entry name" value="NAD(P)-binding Rossmann-fold domains"/>
    <property type="match status" value="1"/>
</dbReference>
<dbReference type="InterPro" id="IPR020843">
    <property type="entry name" value="ER"/>
</dbReference>
<dbReference type="OrthoDB" id="10257049at2759"/>
<dbReference type="GO" id="GO:0016651">
    <property type="term" value="F:oxidoreductase activity, acting on NAD(P)H"/>
    <property type="evidence" value="ECO:0007669"/>
    <property type="project" value="InterPro"/>
</dbReference>
<dbReference type="RefSeq" id="XP_007734294.1">
    <property type="nucleotide sequence ID" value="XM_007736104.1"/>
</dbReference>
<dbReference type="GeneID" id="19170094"/>
<dbReference type="SUPFAM" id="SSF50129">
    <property type="entry name" value="GroES-like"/>
    <property type="match status" value="1"/>
</dbReference>
<dbReference type="InterPro" id="IPR047122">
    <property type="entry name" value="Trans-enoyl_RdTase-like"/>
</dbReference>
<dbReference type="SMART" id="SM00829">
    <property type="entry name" value="PKS_ER"/>
    <property type="match status" value="1"/>
</dbReference>
<proteinExistence type="inferred from homology"/>
<protein>
    <recommendedName>
        <fullName evidence="4">Enoyl reductase (ER) domain-containing protein</fullName>
    </recommendedName>
</protein>
<evidence type="ECO:0000313" key="5">
    <source>
        <dbReference type="EMBL" id="EXJ85309.1"/>
    </source>
</evidence>
<evidence type="ECO:0000313" key="6">
    <source>
        <dbReference type="Proteomes" id="UP000019478"/>
    </source>
</evidence>
<dbReference type="STRING" id="1182542.W9YSP9"/>
<dbReference type="EMBL" id="AMGY01000004">
    <property type="protein sequence ID" value="EXJ85309.1"/>
    <property type="molecule type" value="Genomic_DNA"/>
</dbReference>
<dbReference type="PANTHER" id="PTHR45348">
    <property type="entry name" value="HYPOTHETICAL OXIDOREDUCTASE (EUROFUNG)"/>
    <property type="match status" value="1"/>
</dbReference>
<dbReference type="CDD" id="cd08249">
    <property type="entry name" value="enoyl_reductase_like"/>
    <property type="match status" value="1"/>
</dbReference>
<feature type="region of interest" description="Disordered" evidence="3">
    <location>
        <begin position="23"/>
        <end position="61"/>
    </location>
</feature>
<reference evidence="5 6" key="1">
    <citation type="submission" date="2013-03" db="EMBL/GenBank/DDBJ databases">
        <title>The Genome Sequence of Capronia epimyces CBS 606.96.</title>
        <authorList>
            <consortium name="The Broad Institute Genomics Platform"/>
            <person name="Cuomo C."/>
            <person name="de Hoog S."/>
            <person name="Gorbushina A."/>
            <person name="Walker B."/>
            <person name="Young S.K."/>
            <person name="Zeng Q."/>
            <person name="Gargeya S."/>
            <person name="Fitzgerald M."/>
            <person name="Haas B."/>
            <person name="Abouelleil A."/>
            <person name="Allen A.W."/>
            <person name="Alvarado L."/>
            <person name="Arachchi H.M."/>
            <person name="Berlin A.M."/>
            <person name="Chapman S.B."/>
            <person name="Gainer-Dewar J."/>
            <person name="Goldberg J."/>
            <person name="Griggs A."/>
            <person name="Gujja S."/>
            <person name="Hansen M."/>
            <person name="Howarth C."/>
            <person name="Imamovic A."/>
            <person name="Ireland A."/>
            <person name="Larimer J."/>
            <person name="McCowan C."/>
            <person name="Murphy C."/>
            <person name="Pearson M."/>
            <person name="Poon T.W."/>
            <person name="Priest M."/>
            <person name="Roberts A."/>
            <person name="Saif S."/>
            <person name="Shea T."/>
            <person name="Sisk P."/>
            <person name="Sykes S."/>
            <person name="Wortman J."/>
            <person name="Nusbaum C."/>
            <person name="Birren B."/>
        </authorList>
    </citation>
    <scope>NUCLEOTIDE SEQUENCE [LARGE SCALE GENOMIC DNA]</scope>
    <source>
        <strain evidence="5 6">CBS 606.96</strain>
    </source>
</reference>
<dbReference type="InterPro" id="IPR011032">
    <property type="entry name" value="GroES-like_sf"/>
</dbReference>
<comment type="caution">
    <text evidence="5">The sequence shown here is derived from an EMBL/GenBank/DDBJ whole genome shotgun (WGS) entry which is preliminary data.</text>
</comment>
<dbReference type="Proteomes" id="UP000019478">
    <property type="component" value="Unassembled WGS sequence"/>
</dbReference>
<gene>
    <name evidence="5" type="ORF">A1O3_05984</name>
</gene>
<evidence type="ECO:0000259" key="4">
    <source>
        <dbReference type="SMART" id="SM00829"/>
    </source>
</evidence>
<sequence length="457" mass="49628">MPSPFLSCLLCLRREREKVKVPPFALNRGGKSPASSSDSDFQVQSRENLKDRNIKSGPETTTTVLEIPDRLDHNHNHNTLPKWNPALVVEREGKGDGKGKNTYRIIENYPYPTLESDDEVIISNRAVGLNPIDWKSVDFNFCLPEFPWITGREMAGVVDAIGANVKDFKVGDRVWTSTYYRDRRAGCFQHYVTVPQHTVNHVPDNLDFASAACLGVAGLTAAMTLWKWLEVAVPPPCPPQSQSQPATGTVTTTLSLRTSATSTTPFTEPPGEAADFLLIWGGSAVTAQFAIQIAVLSGLQVIAVASEKTKSLVSGLGATHVVTRDGKTNSEIVAEVRRVGGDSITRGLDLVGTETATYCLQAMSQTRPSLFAPLAMIPSKAVIPDNIRVQTVEMKQFVLNPDCGVYARQLNHLVCDGLLVMPSTHVLDGGLKSIQAGLDRLKSGDMAGKKLVVSMTM</sequence>
<dbReference type="eggNOG" id="KOG1198">
    <property type="taxonomic scope" value="Eukaryota"/>
</dbReference>
<accession>W9YSP9</accession>
<organism evidence="5 6">
    <name type="scientific">Capronia epimyces CBS 606.96</name>
    <dbReference type="NCBI Taxonomy" id="1182542"/>
    <lineage>
        <taxon>Eukaryota</taxon>
        <taxon>Fungi</taxon>
        <taxon>Dikarya</taxon>
        <taxon>Ascomycota</taxon>
        <taxon>Pezizomycotina</taxon>
        <taxon>Eurotiomycetes</taxon>
        <taxon>Chaetothyriomycetidae</taxon>
        <taxon>Chaetothyriales</taxon>
        <taxon>Herpotrichiellaceae</taxon>
        <taxon>Capronia</taxon>
    </lineage>
</organism>
<keyword evidence="6" id="KW-1185">Reference proteome</keyword>
<dbReference type="InterPro" id="IPR013154">
    <property type="entry name" value="ADH-like_N"/>
</dbReference>
<dbReference type="AlphaFoldDB" id="W9YSP9"/>